<feature type="compositionally biased region" description="Low complexity" evidence="2">
    <location>
        <begin position="122"/>
        <end position="136"/>
    </location>
</feature>
<dbReference type="GO" id="GO:0005524">
    <property type="term" value="F:ATP binding"/>
    <property type="evidence" value="ECO:0007669"/>
    <property type="project" value="InterPro"/>
</dbReference>
<feature type="domain" description="ATPase AAA-type core" evidence="3">
    <location>
        <begin position="582"/>
        <end position="631"/>
    </location>
</feature>
<dbReference type="PANTHER" id="PTHR23389:SF6">
    <property type="entry name" value="REPLICATION FACTOR C SUBUNIT 1"/>
    <property type="match status" value="1"/>
</dbReference>
<dbReference type="Gene3D" id="2.60.40.10">
    <property type="entry name" value="Immunoglobulins"/>
    <property type="match status" value="1"/>
</dbReference>
<sequence>MNGTSSTGKKKRLVWVCDNCKEFKHEDCDIVTRHEEQCKGPFCPTAMENPSADDGKKNEQEELKETEKPSASTTTCTDDTGGDNDSTGSKRKRINSSAEKEENLETNQATINSRTMTRKLRSSSARSTNSSTTTTEESTDDENRGKKSTGKNNSNGKKRERSDKSKQRSTSGKDNDDTTAEDLKKKRQKKPAKLASIFNPASSGDTATINNTTRSRNGTKNTNKNSTINNKKVLKENNGKDLKKKPTNKKNALELLSQSSSSENSNQSTKRKPPANKEKTKTTQNSKSASSSTVAASKKQKTTNTKNSNASLAAIFQSQRTKGDKPMDEKALMAEQRAVEFQAKMTKRREMEREQQRKREELFFSKKKPAAGGVTVAATRTTASRMYPCPRFPVPSFVFPSQQQDKTTNNDNDQSTSKKTVSKEMLQQAQLALQKAMHCLHSKTEEAESSSPWEWTYSLPSAATMTADDFDAELAKILASAGAPGVSKASGQSSLWAETYYSLVNLDDICGQQNQLVANDLVAFVRDWMVHRQDAHERMAERQRALQKKRRATKKKKSTKYADDEDLWSDSDNEDGLARLCLIDGPVGTCKSALVHAVARHCGCQIIELNTSDKRGSADLRKALEEATRSHSSLAMLKKQQTNFFAKQELVDSDDENDDDANSDCDSDGEVQPKKKGTSLTMILIDEADITFETGGDSAFWSALNDLARKAQCPIFLTSNRVPRELDSMLYKYVATSRPSPTECAKELKRFLTEESILPKEVNVDVLNGLALLAELCDCDLRRILHRLQLFCSAKSKVTTRDEQSTPASTTIERDSTQDQAVNIVKVSPRQISSETETLLTIRGKNFCRLKSHATKQPEVQVFVGEQLCPVAKIVDDKTILAVCPALVRDANVDKYGLRSVSKYVKHQSLGSCYSPVSLHSLHPSGSGHVASSHVFSHTLVDGTTVSALIPYNVEWLFPEEEDESDVEFDDAYHQHAARPSCLLKRKAVASTDTDKAHRMLEAALEEWGPDAVDEVSTKAASAKGFGNTDIAIQSQCELDSLAKDLELASDASLLDDFCGLPFLSGATPGFGYQFTPEGSESNFSSTSLKLHGNSTHCSEERLLFSGYKDTAAFYGDSDAWMSNPTSARDRELIRTSLGARFADAASTSASAVQQEDEEDVDDLTLWSPPCSTDVDEDAFLLRPIPAPLQFLPALLLETQQSAVCRHVRGSVFLQRRVEESSSAQLDAINVVCTHDAHVRMRYKGLHDANLSLDYIPILRMMAVFERAILSIEDNEPANMPRRRTRRSNKGRSHYLESLNKIITWGEEGVPSASEAGERLAKSFLQYQYGTTGTLSVSSDFGL</sequence>
<organism evidence="5 6">
    <name type="scientific">Seminavis robusta</name>
    <dbReference type="NCBI Taxonomy" id="568900"/>
    <lineage>
        <taxon>Eukaryota</taxon>
        <taxon>Sar</taxon>
        <taxon>Stramenopiles</taxon>
        <taxon>Ochrophyta</taxon>
        <taxon>Bacillariophyta</taxon>
        <taxon>Bacillariophyceae</taxon>
        <taxon>Bacillariophycidae</taxon>
        <taxon>Naviculales</taxon>
        <taxon>Naviculaceae</taxon>
        <taxon>Seminavis</taxon>
    </lineage>
</organism>
<keyword evidence="1" id="KW-0235">DNA replication</keyword>
<feature type="domain" description="IPT/TIG" evidence="4">
    <location>
        <begin position="824"/>
        <end position="888"/>
    </location>
</feature>
<evidence type="ECO:0000259" key="4">
    <source>
        <dbReference type="Pfam" id="PF01833"/>
    </source>
</evidence>
<dbReference type="GO" id="GO:0003677">
    <property type="term" value="F:DNA binding"/>
    <property type="evidence" value="ECO:0007669"/>
    <property type="project" value="TreeGrafter"/>
</dbReference>
<dbReference type="Gene3D" id="3.40.50.300">
    <property type="entry name" value="P-loop containing nucleotide triphosphate hydrolases"/>
    <property type="match status" value="1"/>
</dbReference>
<dbReference type="Pfam" id="PF01833">
    <property type="entry name" value="TIG"/>
    <property type="match status" value="1"/>
</dbReference>
<dbReference type="GO" id="GO:0016887">
    <property type="term" value="F:ATP hydrolysis activity"/>
    <property type="evidence" value="ECO:0007669"/>
    <property type="project" value="InterPro"/>
</dbReference>
<feature type="compositionally biased region" description="Acidic residues" evidence="2">
    <location>
        <begin position="651"/>
        <end position="669"/>
    </location>
</feature>
<dbReference type="CDD" id="cd00603">
    <property type="entry name" value="IPT_PCSR"/>
    <property type="match status" value="1"/>
</dbReference>
<evidence type="ECO:0000313" key="5">
    <source>
        <dbReference type="EMBL" id="CAB9497833.1"/>
    </source>
</evidence>
<evidence type="ECO:0000256" key="1">
    <source>
        <dbReference type="ARBA" id="ARBA00022705"/>
    </source>
</evidence>
<dbReference type="Proteomes" id="UP001153069">
    <property type="component" value="Unassembled WGS sequence"/>
</dbReference>
<dbReference type="GO" id="GO:0006260">
    <property type="term" value="P:DNA replication"/>
    <property type="evidence" value="ECO:0007669"/>
    <property type="project" value="UniProtKB-KW"/>
</dbReference>
<gene>
    <name evidence="5" type="ORF">SEMRO_26_G017760.1</name>
</gene>
<feature type="compositionally biased region" description="Low complexity" evidence="2">
    <location>
        <begin position="210"/>
        <end position="231"/>
    </location>
</feature>
<comment type="caution">
    <text evidence="5">The sequence shown here is derived from an EMBL/GenBank/DDBJ whole genome shotgun (WGS) entry which is preliminary data.</text>
</comment>
<feature type="compositionally biased region" description="Polar residues" evidence="2">
    <location>
        <begin position="199"/>
        <end position="209"/>
    </location>
</feature>
<feature type="compositionally biased region" description="Polar residues" evidence="2">
    <location>
        <begin position="105"/>
        <end position="115"/>
    </location>
</feature>
<reference evidence="5" key="1">
    <citation type="submission" date="2020-06" db="EMBL/GenBank/DDBJ databases">
        <authorList>
            <consortium name="Plant Systems Biology data submission"/>
        </authorList>
    </citation>
    <scope>NUCLEOTIDE SEQUENCE</scope>
    <source>
        <strain evidence="5">D6</strain>
    </source>
</reference>
<protein>
    <submittedName>
        <fullName evidence="5">Inherit from NOG: ATPase family, AAA domain containing 5</fullName>
    </submittedName>
</protein>
<proteinExistence type="predicted"/>
<evidence type="ECO:0000259" key="3">
    <source>
        <dbReference type="Pfam" id="PF00004"/>
    </source>
</evidence>
<dbReference type="Pfam" id="PF00004">
    <property type="entry name" value="AAA"/>
    <property type="match status" value="1"/>
</dbReference>
<feature type="region of interest" description="Disordered" evidence="2">
    <location>
        <begin position="39"/>
        <end position="326"/>
    </location>
</feature>
<feature type="region of interest" description="Disordered" evidence="2">
    <location>
        <begin position="397"/>
        <end position="420"/>
    </location>
</feature>
<feature type="compositionally biased region" description="Basic residues" evidence="2">
    <location>
        <begin position="545"/>
        <end position="559"/>
    </location>
</feature>
<dbReference type="GO" id="GO:0005634">
    <property type="term" value="C:nucleus"/>
    <property type="evidence" value="ECO:0007669"/>
    <property type="project" value="TreeGrafter"/>
</dbReference>
<name>A0A9N8H5M2_9STRA</name>
<feature type="compositionally biased region" description="Low complexity" evidence="2">
    <location>
        <begin position="72"/>
        <end position="87"/>
    </location>
</feature>
<feature type="compositionally biased region" description="Low complexity" evidence="2">
    <location>
        <begin position="254"/>
        <end position="268"/>
    </location>
</feature>
<feature type="compositionally biased region" description="Polar residues" evidence="2">
    <location>
        <begin position="405"/>
        <end position="419"/>
    </location>
</feature>
<feature type="region of interest" description="Disordered" evidence="2">
    <location>
        <begin position="650"/>
        <end position="674"/>
    </location>
</feature>
<feature type="region of interest" description="Disordered" evidence="2">
    <location>
        <begin position="540"/>
        <end position="567"/>
    </location>
</feature>
<dbReference type="OrthoDB" id="49561at2759"/>
<dbReference type="InterPro" id="IPR013783">
    <property type="entry name" value="Ig-like_fold"/>
</dbReference>
<feature type="compositionally biased region" description="Basic and acidic residues" evidence="2">
    <location>
        <begin position="160"/>
        <end position="184"/>
    </location>
</feature>
<evidence type="ECO:0000256" key="2">
    <source>
        <dbReference type="SAM" id="MobiDB-lite"/>
    </source>
</evidence>
<accession>A0A9N8H5M2</accession>
<dbReference type="SUPFAM" id="SSF52540">
    <property type="entry name" value="P-loop containing nucleoside triphosphate hydrolases"/>
    <property type="match status" value="1"/>
</dbReference>
<dbReference type="InterPro" id="IPR003959">
    <property type="entry name" value="ATPase_AAA_core"/>
</dbReference>
<keyword evidence="6" id="KW-1185">Reference proteome</keyword>
<dbReference type="PANTHER" id="PTHR23389">
    <property type="entry name" value="CHROMOSOME TRANSMISSION FIDELITY FACTOR 18"/>
    <property type="match status" value="1"/>
</dbReference>
<dbReference type="InterPro" id="IPR027417">
    <property type="entry name" value="P-loop_NTPase"/>
</dbReference>
<dbReference type="EMBL" id="CAICTM010000026">
    <property type="protein sequence ID" value="CAB9497833.1"/>
    <property type="molecule type" value="Genomic_DNA"/>
</dbReference>
<feature type="compositionally biased region" description="Low complexity" evidence="2">
    <location>
        <begin position="282"/>
        <end position="311"/>
    </location>
</feature>
<feature type="compositionally biased region" description="Basic and acidic residues" evidence="2">
    <location>
        <begin position="53"/>
        <end position="68"/>
    </location>
</feature>
<evidence type="ECO:0000313" key="6">
    <source>
        <dbReference type="Proteomes" id="UP001153069"/>
    </source>
</evidence>
<dbReference type="InterPro" id="IPR002909">
    <property type="entry name" value="IPT_dom"/>
</dbReference>